<dbReference type="NCBIfam" id="TIGR00112">
    <property type="entry name" value="proC"/>
    <property type="match status" value="1"/>
</dbReference>
<keyword evidence="4 9" id="KW-0028">Amino-acid biosynthesis</keyword>
<dbReference type="Gene3D" id="3.40.50.720">
    <property type="entry name" value="NAD(P)-binding Rossmann-like Domain"/>
    <property type="match status" value="1"/>
</dbReference>
<keyword evidence="5 9" id="KW-0641">Proline biosynthesis</keyword>
<comment type="pathway">
    <text evidence="9">Amino-acid biosynthesis; L-proline biosynthesis; L-proline from L-glutamate 5-semialdehyde: step 1/1.</text>
</comment>
<dbReference type="Pfam" id="PF03807">
    <property type="entry name" value="F420_oxidored"/>
    <property type="match status" value="1"/>
</dbReference>
<dbReference type="InterPro" id="IPR008927">
    <property type="entry name" value="6-PGluconate_DH-like_C_sf"/>
</dbReference>
<dbReference type="Gene3D" id="1.10.3730.10">
    <property type="entry name" value="ProC C-terminal domain-like"/>
    <property type="match status" value="1"/>
</dbReference>
<evidence type="ECO:0000256" key="9">
    <source>
        <dbReference type="HAMAP-Rule" id="MF_01925"/>
    </source>
</evidence>
<evidence type="ECO:0000313" key="14">
    <source>
        <dbReference type="EMBL" id="PMC80546.1"/>
    </source>
</evidence>
<dbReference type="RefSeq" id="WP_102198572.1">
    <property type="nucleotide sequence ID" value="NZ_PNHQ01000001.1"/>
</dbReference>
<evidence type="ECO:0000256" key="7">
    <source>
        <dbReference type="ARBA" id="ARBA00023002"/>
    </source>
</evidence>
<feature type="binding site" evidence="11">
    <location>
        <position position="60"/>
    </location>
    <ligand>
        <name>NADPH</name>
        <dbReference type="ChEBI" id="CHEBI:57783"/>
    </ligand>
</feature>
<sequence>MKQINKKIAIIGLGNMGTAILNGLVKADNIDNQLIIGSRANPEKAESDSAKYGIPILTDNQETAKGADVIILAVKPYLMKDVVNEVKPVITNETIVISVATGYSLTNAAEQLGDHVKFARVMPNIPAQVGEGISGVVFNQNLSTNDQSLIMQILNTFGSAEQLTENQLDAFTGIAGSSPAIIFMIIEAMADAGVAKGLTRSQALAFAKQAVKGAAQLAIESDLHPGALKDAVCTPGGTTIEEVRTAESMNLRSTIIETMIAGIEKSESL</sequence>
<gene>
    <name evidence="9" type="primary">proC</name>
    <name evidence="14" type="ORF">CJ191_00035</name>
</gene>
<dbReference type="Proteomes" id="UP000235701">
    <property type="component" value="Unassembled WGS sequence"/>
</dbReference>
<evidence type="ECO:0000259" key="13">
    <source>
        <dbReference type="Pfam" id="PF14748"/>
    </source>
</evidence>
<dbReference type="GO" id="GO:0005737">
    <property type="term" value="C:cytoplasm"/>
    <property type="evidence" value="ECO:0007669"/>
    <property type="project" value="UniProtKB-SubCell"/>
</dbReference>
<evidence type="ECO:0000256" key="5">
    <source>
        <dbReference type="ARBA" id="ARBA00022650"/>
    </source>
</evidence>
<comment type="similarity">
    <text evidence="2 9">Belongs to the pyrroline-5-carboxylate reductase family.</text>
</comment>
<comment type="catalytic activity">
    <reaction evidence="9">
        <text>L-proline + NADP(+) = (S)-1-pyrroline-5-carboxylate + NADPH + 2 H(+)</text>
        <dbReference type="Rhea" id="RHEA:14109"/>
        <dbReference type="ChEBI" id="CHEBI:15378"/>
        <dbReference type="ChEBI" id="CHEBI:17388"/>
        <dbReference type="ChEBI" id="CHEBI:57783"/>
        <dbReference type="ChEBI" id="CHEBI:58349"/>
        <dbReference type="ChEBI" id="CHEBI:60039"/>
        <dbReference type="EC" id="1.5.1.2"/>
    </reaction>
</comment>
<comment type="function">
    <text evidence="8 9">Catalyzes the reduction of 1-pyrroline-5-carboxylate (PCA) to L-proline.</text>
</comment>
<keyword evidence="7 9" id="KW-0560">Oxidoreductase</keyword>
<dbReference type="PANTHER" id="PTHR11645">
    <property type="entry name" value="PYRROLINE-5-CARBOXYLATE REDUCTASE"/>
    <property type="match status" value="1"/>
</dbReference>
<dbReference type="FunFam" id="1.10.3730.10:FF:000001">
    <property type="entry name" value="Pyrroline-5-carboxylate reductase"/>
    <property type="match status" value="1"/>
</dbReference>
<proteinExistence type="inferred from homology"/>
<evidence type="ECO:0000256" key="10">
    <source>
        <dbReference type="NCBIfam" id="TIGR00112"/>
    </source>
</evidence>
<accession>A0A2N6UGB0</accession>
<evidence type="ECO:0000256" key="8">
    <source>
        <dbReference type="ARBA" id="ARBA00058118"/>
    </source>
</evidence>
<organism evidence="14 15">
    <name type="scientific">Aerococcus viridans</name>
    <dbReference type="NCBI Taxonomy" id="1377"/>
    <lineage>
        <taxon>Bacteria</taxon>
        <taxon>Bacillati</taxon>
        <taxon>Bacillota</taxon>
        <taxon>Bacilli</taxon>
        <taxon>Lactobacillales</taxon>
        <taxon>Aerococcaceae</taxon>
        <taxon>Aerococcus</taxon>
    </lineage>
</organism>
<dbReference type="InterPro" id="IPR000304">
    <property type="entry name" value="Pyrroline-COOH_reductase"/>
</dbReference>
<feature type="binding site" evidence="11">
    <location>
        <begin position="73"/>
        <end position="76"/>
    </location>
    <ligand>
        <name>NADP(+)</name>
        <dbReference type="ChEBI" id="CHEBI:58349"/>
    </ligand>
</feature>
<dbReference type="PIRSF" id="PIRSF000193">
    <property type="entry name" value="Pyrrol-5-carb_rd"/>
    <property type="match status" value="1"/>
</dbReference>
<dbReference type="InterPro" id="IPR029036">
    <property type="entry name" value="P5CR_dimer"/>
</dbReference>
<dbReference type="SUPFAM" id="SSF48179">
    <property type="entry name" value="6-phosphogluconate dehydrogenase C-terminal domain-like"/>
    <property type="match status" value="1"/>
</dbReference>
<dbReference type="SUPFAM" id="SSF51735">
    <property type="entry name" value="NAD(P)-binding Rossmann-fold domains"/>
    <property type="match status" value="1"/>
</dbReference>
<dbReference type="UniPathway" id="UPA00098">
    <property type="reaction ID" value="UER00361"/>
</dbReference>
<dbReference type="EC" id="1.5.1.2" evidence="9 10"/>
<dbReference type="FunFam" id="3.40.50.720:FF:000190">
    <property type="entry name" value="Pyrroline-5-carboxylate reductase"/>
    <property type="match status" value="1"/>
</dbReference>
<dbReference type="Pfam" id="PF14748">
    <property type="entry name" value="P5CR_dimer"/>
    <property type="match status" value="1"/>
</dbReference>
<dbReference type="PANTHER" id="PTHR11645:SF0">
    <property type="entry name" value="PYRROLINE-5-CARBOXYLATE REDUCTASE 3"/>
    <property type="match status" value="1"/>
</dbReference>
<evidence type="ECO:0000256" key="3">
    <source>
        <dbReference type="ARBA" id="ARBA00022490"/>
    </source>
</evidence>
<reference evidence="14 15" key="1">
    <citation type="submission" date="2017-09" db="EMBL/GenBank/DDBJ databases">
        <title>Bacterial strain isolated from the female urinary microbiota.</title>
        <authorList>
            <person name="Thomas-White K."/>
            <person name="Kumar N."/>
            <person name="Forster S."/>
            <person name="Putonti C."/>
            <person name="Lawley T."/>
            <person name="Wolfe A.J."/>
        </authorList>
    </citation>
    <scope>NUCLEOTIDE SEQUENCE [LARGE SCALE GENOMIC DNA]</scope>
    <source>
        <strain evidence="14 15">UMB0240</strain>
    </source>
</reference>
<evidence type="ECO:0000259" key="12">
    <source>
        <dbReference type="Pfam" id="PF03807"/>
    </source>
</evidence>
<keyword evidence="3 9" id="KW-0963">Cytoplasm</keyword>
<dbReference type="HAMAP" id="MF_01925">
    <property type="entry name" value="P5C_reductase"/>
    <property type="match status" value="1"/>
</dbReference>
<keyword evidence="15" id="KW-1185">Reference proteome</keyword>
<dbReference type="AlphaFoldDB" id="A0A2N6UGB0"/>
<name>A0A2N6UGB0_9LACT</name>
<feature type="binding site" evidence="11">
    <location>
        <begin position="11"/>
        <end position="16"/>
    </location>
    <ligand>
        <name>NADP(+)</name>
        <dbReference type="ChEBI" id="CHEBI:58349"/>
    </ligand>
</feature>
<dbReference type="InterPro" id="IPR036291">
    <property type="entry name" value="NAD(P)-bd_dom_sf"/>
</dbReference>
<evidence type="ECO:0000256" key="6">
    <source>
        <dbReference type="ARBA" id="ARBA00022857"/>
    </source>
</evidence>
<dbReference type="EMBL" id="PNHQ01000001">
    <property type="protein sequence ID" value="PMC80546.1"/>
    <property type="molecule type" value="Genomic_DNA"/>
</dbReference>
<evidence type="ECO:0000256" key="2">
    <source>
        <dbReference type="ARBA" id="ARBA00005525"/>
    </source>
</evidence>
<comment type="caution">
    <text evidence="14">The sequence shown here is derived from an EMBL/GenBank/DDBJ whole genome shotgun (WGS) entry which is preliminary data.</text>
</comment>
<dbReference type="GO" id="GO:0055129">
    <property type="term" value="P:L-proline biosynthetic process"/>
    <property type="evidence" value="ECO:0007669"/>
    <property type="project" value="UniProtKB-UniRule"/>
</dbReference>
<evidence type="ECO:0000256" key="1">
    <source>
        <dbReference type="ARBA" id="ARBA00004496"/>
    </source>
</evidence>
<evidence type="ECO:0000256" key="4">
    <source>
        <dbReference type="ARBA" id="ARBA00022605"/>
    </source>
</evidence>
<comment type="catalytic activity">
    <reaction evidence="9">
        <text>L-proline + NAD(+) = (S)-1-pyrroline-5-carboxylate + NADH + 2 H(+)</text>
        <dbReference type="Rhea" id="RHEA:14105"/>
        <dbReference type="ChEBI" id="CHEBI:15378"/>
        <dbReference type="ChEBI" id="CHEBI:17388"/>
        <dbReference type="ChEBI" id="CHEBI:57540"/>
        <dbReference type="ChEBI" id="CHEBI:57945"/>
        <dbReference type="ChEBI" id="CHEBI:60039"/>
        <dbReference type="EC" id="1.5.1.2"/>
    </reaction>
</comment>
<dbReference type="GO" id="GO:0004735">
    <property type="term" value="F:pyrroline-5-carboxylate reductase activity"/>
    <property type="evidence" value="ECO:0007669"/>
    <property type="project" value="UniProtKB-UniRule"/>
</dbReference>
<dbReference type="InterPro" id="IPR028939">
    <property type="entry name" value="P5C_Rdtase_cat_N"/>
</dbReference>
<comment type="subcellular location">
    <subcellularLocation>
        <location evidence="1 9">Cytoplasm</location>
    </subcellularLocation>
</comment>
<evidence type="ECO:0000313" key="15">
    <source>
        <dbReference type="Proteomes" id="UP000235701"/>
    </source>
</evidence>
<protein>
    <recommendedName>
        <fullName evidence="9 10">Pyrroline-5-carboxylate reductase</fullName>
        <shortName evidence="9">P5C reductase</shortName>
        <shortName evidence="9">P5CR</shortName>
        <ecNumber evidence="9 10">1.5.1.2</ecNumber>
    </recommendedName>
    <alternativeName>
        <fullName evidence="9">PCA reductase</fullName>
    </alternativeName>
</protein>
<evidence type="ECO:0000256" key="11">
    <source>
        <dbReference type="PIRSR" id="PIRSR000193-1"/>
    </source>
</evidence>
<feature type="domain" description="Pyrroline-5-carboxylate reductase catalytic N-terminal" evidence="12">
    <location>
        <begin position="7"/>
        <end position="101"/>
    </location>
</feature>
<dbReference type="OrthoDB" id="9805754at2"/>
<keyword evidence="6 9" id="KW-0521">NADP</keyword>
<feature type="domain" description="Pyrroline-5-carboxylate reductase dimerisation" evidence="13">
    <location>
        <begin position="165"/>
        <end position="268"/>
    </location>
</feature>